<dbReference type="Proteomes" id="UP001213000">
    <property type="component" value="Unassembled WGS sequence"/>
</dbReference>
<feature type="compositionally biased region" description="Basic and acidic residues" evidence="1">
    <location>
        <begin position="32"/>
        <end position="46"/>
    </location>
</feature>
<organism evidence="2 3">
    <name type="scientific">Leucocoprinus birnbaumii</name>
    <dbReference type="NCBI Taxonomy" id="56174"/>
    <lineage>
        <taxon>Eukaryota</taxon>
        <taxon>Fungi</taxon>
        <taxon>Dikarya</taxon>
        <taxon>Basidiomycota</taxon>
        <taxon>Agaricomycotina</taxon>
        <taxon>Agaricomycetes</taxon>
        <taxon>Agaricomycetidae</taxon>
        <taxon>Agaricales</taxon>
        <taxon>Agaricineae</taxon>
        <taxon>Agaricaceae</taxon>
        <taxon>Leucocoprinus</taxon>
    </lineage>
</organism>
<feature type="compositionally biased region" description="Basic and acidic residues" evidence="1">
    <location>
        <begin position="58"/>
        <end position="77"/>
    </location>
</feature>
<evidence type="ECO:0000313" key="2">
    <source>
        <dbReference type="EMBL" id="KAJ3569411.1"/>
    </source>
</evidence>
<feature type="region of interest" description="Disordered" evidence="1">
    <location>
        <begin position="1"/>
        <end position="170"/>
    </location>
</feature>
<evidence type="ECO:0000256" key="1">
    <source>
        <dbReference type="SAM" id="MobiDB-lite"/>
    </source>
</evidence>
<feature type="compositionally biased region" description="Polar residues" evidence="1">
    <location>
        <begin position="228"/>
        <end position="249"/>
    </location>
</feature>
<gene>
    <name evidence="2" type="ORF">NP233_g5068</name>
</gene>
<accession>A0AAD5YUY2</accession>
<dbReference type="EMBL" id="JANIEX010000290">
    <property type="protein sequence ID" value="KAJ3569411.1"/>
    <property type="molecule type" value="Genomic_DNA"/>
</dbReference>
<feature type="region of interest" description="Disordered" evidence="1">
    <location>
        <begin position="199"/>
        <end position="249"/>
    </location>
</feature>
<feature type="region of interest" description="Disordered" evidence="1">
    <location>
        <begin position="476"/>
        <end position="530"/>
    </location>
</feature>
<protein>
    <recommendedName>
        <fullName evidence="4">PWWP domain-containing protein</fullName>
    </recommendedName>
</protein>
<name>A0AAD5YUY2_9AGAR</name>
<feature type="region of interest" description="Disordered" evidence="1">
    <location>
        <begin position="357"/>
        <end position="379"/>
    </location>
</feature>
<evidence type="ECO:0008006" key="4">
    <source>
        <dbReference type="Google" id="ProtNLM"/>
    </source>
</evidence>
<feature type="compositionally biased region" description="Basic and acidic residues" evidence="1">
    <location>
        <begin position="476"/>
        <end position="495"/>
    </location>
</feature>
<keyword evidence="3" id="KW-1185">Reference proteome</keyword>
<dbReference type="AlphaFoldDB" id="A0AAD5YUY2"/>
<proteinExistence type="predicted"/>
<feature type="region of interest" description="Disordered" evidence="1">
    <location>
        <begin position="567"/>
        <end position="596"/>
    </location>
</feature>
<comment type="caution">
    <text evidence="2">The sequence shown here is derived from an EMBL/GenBank/DDBJ whole genome shotgun (WGS) entry which is preliminary data.</text>
</comment>
<feature type="compositionally biased region" description="Basic residues" evidence="1">
    <location>
        <begin position="161"/>
        <end position="170"/>
    </location>
</feature>
<reference evidence="2" key="1">
    <citation type="submission" date="2022-07" db="EMBL/GenBank/DDBJ databases">
        <title>Genome Sequence of Leucocoprinus birnbaumii.</title>
        <authorList>
            <person name="Buettner E."/>
        </authorList>
    </citation>
    <scope>NUCLEOTIDE SEQUENCE</scope>
    <source>
        <strain evidence="2">VT141</strain>
    </source>
</reference>
<evidence type="ECO:0000313" key="3">
    <source>
        <dbReference type="Proteomes" id="UP001213000"/>
    </source>
</evidence>
<feature type="compositionally biased region" description="Basic residues" evidence="1">
    <location>
        <begin position="203"/>
        <end position="219"/>
    </location>
</feature>
<sequence length="733" mass="81653">MAPTPASMEVTQLPRRRAAIKATTNFAESSSEDEKDHGKDTDDYHATPRATGSKPKRDKGNKAHERKRSQPEAKDLDPLLAATSAKKRKRTTAGSAEAQRKRQRASAQKGSDILGSSFDDESDLTPLSSDSEDEEAPKSFTRPLDLFPFPTQLSPLATKPIPKRTQHNRSRPIVTEALSLDDEDSDDLPDVGAVLSQQTIALKKGKKPQRKYQPKSRRKQPQDVIPHSFTSSQTLPPTISPSSATRTNYLDDNATTETNLSDNLNLSDDSDLDFDTVEVNDGCFAKGKSADTAYWPARILEIKRPPPGKGKRKKMYRVMFLDKSERDIPRDRFFCSYTARILLMYYVVNDFDEENQHNAATNDDHHPSPQSRSPSPVDLSDPPILSGPDFCDLPLCHQMSYVIPILKAILTERAAWALRRHKMYMKGGATRQKLKDEGGLRGAVDAKTADDFLPLVEKWCLGIRGPYFVGDHEETGAEEQLQHQHSPEDSEHEAGENPGVDDNAVAGSSSELVAPEAPREDEVPPPIPEAEVGLPLFSQLICAQIVFLKDLATETTEQAIHDLQLSEQAEHQPDSELAETVSDRNSPLPPPSTQQTAVAEFDNPLPKVKRPRQIGCPDYEKLLPLDKVQYCLDVLVPEGLNQLLLWRKGERKSVEVMWDNVEEEARLHERGEGLLNETDWVMDLMRMRNGVGASLYAKARLGKGLVEKVKKKDKTLRRTRSGRLGGAVGSYKE</sequence>